<dbReference type="Pfam" id="PF12844">
    <property type="entry name" value="HTH_19"/>
    <property type="match status" value="1"/>
</dbReference>
<proteinExistence type="predicted"/>
<dbReference type="GO" id="GO:0003677">
    <property type="term" value="F:DNA binding"/>
    <property type="evidence" value="ECO:0007669"/>
    <property type="project" value="UniProtKB-KW"/>
</dbReference>
<feature type="domain" description="HTH cro/C1-type" evidence="2">
    <location>
        <begin position="6"/>
        <end position="64"/>
    </location>
</feature>
<dbReference type="PROSITE" id="PS50943">
    <property type="entry name" value="HTH_CROC1"/>
    <property type="match status" value="1"/>
</dbReference>
<accession>A0A0H3PW95</accession>
<gene>
    <name evidence="3" type="ORF">ECH7EC869_5265</name>
</gene>
<dbReference type="REBASE" id="42587">
    <property type="entry name" value="C.Eco869ORF5265P"/>
</dbReference>
<dbReference type="SMART" id="SM00530">
    <property type="entry name" value="HTH_XRE"/>
    <property type="match status" value="1"/>
</dbReference>
<dbReference type="CDD" id="cd00093">
    <property type="entry name" value="HTH_XRE"/>
    <property type="match status" value="1"/>
</dbReference>
<sequence length="101" mass="11455">MLPIRLKKARLNAGLTQEQLGILVGIDECSASARMNQYEKGKHMPDFSLTKKIADLLNVPVSYFYTPEDDLAEIILLINKLDKKQRLILLKNLSDGFISHE</sequence>
<comment type="caution">
    <text evidence="3">The sequence shown here is derived from an EMBL/GenBank/DDBJ whole genome shotgun (WGS) entry which is preliminary data.</text>
</comment>
<dbReference type="AlphaFoldDB" id="A0A0H3PW95"/>
<dbReference type="BioCyc" id="ECOL478008-HMP:G76-487168-MONOMER"/>
<evidence type="ECO:0000259" key="2">
    <source>
        <dbReference type="PROSITE" id="PS50943"/>
    </source>
</evidence>
<keyword evidence="1" id="KW-0238">DNA-binding</keyword>
<dbReference type="EMBL" id="ABHU01000001">
    <property type="protein sequence ID" value="EDU93365.1"/>
    <property type="molecule type" value="Genomic_DNA"/>
</dbReference>
<organism evidence="3 4">
    <name type="scientific">Escherichia coli O157:H7 (strain EC869)</name>
    <dbReference type="NCBI Taxonomy" id="478008"/>
    <lineage>
        <taxon>Bacteria</taxon>
        <taxon>Pseudomonadati</taxon>
        <taxon>Pseudomonadota</taxon>
        <taxon>Gammaproteobacteria</taxon>
        <taxon>Enterobacterales</taxon>
        <taxon>Enterobacteriaceae</taxon>
        <taxon>Escherichia</taxon>
    </lineage>
</organism>
<dbReference type="SUPFAM" id="SSF47413">
    <property type="entry name" value="lambda repressor-like DNA-binding domains"/>
    <property type="match status" value="1"/>
</dbReference>
<evidence type="ECO:0000313" key="4">
    <source>
        <dbReference type="Proteomes" id="UP000004641"/>
    </source>
</evidence>
<dbReference type="PANTHER" id="PTHR46558">
    <property type="entry name" value="TRACRIPTIONAL REGULATORY PROTEIN-RELATED-RELATED"/>
    <property type="match status" value="1"/>
</dbReference>
<dbReference type="PANTHER" id="PTHR46558:SF11">
    <property type="entry name" value="HTH-TYPE TRANSCRIPTIONAL REGULATOR XRE"/>
    <property type="match status" value="1"/>
</dbReference>
<evidence type="ECO:0000313" key="3">
    <source>
        <dbReference type="EMBL" id="EDU93365.1"/>
    </source>
</evidence>
<evidence type="ECO:0000256" key="1">
    <source>
        <dbReference type="ARBA" id="ARBA00023125"/>
    </source>
</evidence>
<reference evidence="3 4" key="1">
    <citation type="journal article" date="2011" name="Appl. Environ. Microbiol.">
        <title>Genome signatures of Escherichia coli O157:H7 isolates from the bovine host reservoir.</title>
        <authorList>
            <person name="Eppinger M."/>
            <person name="Mammel M.K."/>
            <person name="Leclerc J.E."/>
            <person name="Ravel J."/>
            <person name="Cebula T.A."/>
        </authorList>
    </citation>
    <scope>NUCLEOTIDE SEQUENCE [LARGE SCALE GENOMIC DNA]</scope>
    <source>
        <strain evidence="3 4">EC869</strain>
    </source>
</reference>
<name>A0A0H3PW95_ECO5C</name>
<dbReference type="Proteomes" id="UP000004641">
    <property type="component" value="Unassembled WGS sequence"/>
</dbReference>
<protein>
    <submittedName>
        <fullName evidence="3">Irep</fullName>
    </submittedName>
</protein>
<dbReference type="Gene3D" id="1.10.260.40">
    <property type="entry name" value="lambda repressor-like DNA-binding domains"/>
    <property type="match status" value="1"/>
</dbReference>
<dbReference type="RefSeq" id="WP_000936844.1">
    <property type="nucleotide sequence ID" value="NZ_ABHU01000001.1"/>
</dbReference>
<dbReference type="InterPro" id="IPR001387">
    <property type="entry name" value="Cro/C1-type_HTH"/>
</dbReference>
<dbReference type="InterPro" id="IPR010982">
    <property type="entry name" value="Lambda_DNA-bd_dom_sf"/>
</dbReference>